<evidence type="ECO:0000256" key="1">
    <source>
        <dbReference type="ARBA" id="ARBA00001933"/>
    </source>
</evidence>
<proteinExistence type="inferred from homology"/>
<dbReference type="Proteomes" id="UP000540919">
    <property type="component" value="Unassembled WGS sequence"/>
</dbReference>
<evidence type="ECO:0000259" key="4">
    <source>
        <dbReference type="Pfam" id="PF00291"/>
    </source>
</evidence>
<comment type="caution">
    <text evidence="5">The sequence shown here is derived from an EMBL/GenBank/DDBJ whole genome shotgun (WGS) entry which is preliminary data.</text>
</comment>
<dbReference type="RefSeq" id="WP_176269733.1">
    <property type="nucleotide sequence ID" value="NZ_JABVBA010000005.1"/>
</dbReference>
<accession>A0ABX2NAC5</accession>
<dbReference type="PANTHER" id="PTHR43780:SF2">
    <property type="entry name" value="1-AMINOCYCLOPROPANE-1-CARBOXYLATE DEAMINASE-RELATED"/>
    <property type="match status" value="1"/>
</dbReference>
<evidence type="ECO:0000256" key="2">
    <source>
        <dbReference type="ARBA" id="ARBA00008639"/>
    </source>
</evidence>
<dbReference type="InterPro" id="IPR027278">
    <property type="entry name" value="ACCD_DCysDesulf"/>
</dbReference>
<dbReference type="InterPro" id="IPR001926">
    <property type="entry name" value="TrpB-like_PALP"/>
</dbReference>
<comment type="similarity">
    <text evidence="2">Belongs to the ACC deaminase/D-cysteine desulfhydrase family.</text>
</comment>
<evidence type="ECO:0000313" key="5">
    <source>
        <dbReference type="EMBL" id="NVF11534.1"/>
    </source>
</evidence>
<dbReference type="Pfam" id="PF00291">
    <property type="entry name" value="PALP"/>
    <property type="match status" value="1"/>
</dbReference>
<dbReference type="Gene3D" id="3.40.50.1100">
    <property type="match status" value="2"/>
</dbReference>
<reference evidence="5 6" key="1">
    <citation type="submission" date="2020-06" db="EMBL/GenBank/DDBJ databases">
        <title>Anaerococcus sp. nov., isolated form swine feces.</title>
        <authorList>
            <person name="Yu S."/>
        </authorList>
    </citation>
    <scope>NUCLEOTIDE SEQUENCE [LARGE SCALE GENOMIC DNA]</scope>
    <source>
        <strain evidence="5 6">AGMB00486</strain>
    </source>
</reference>
<evidence type="ECO:0000313" key="6">
    <source>
        <dbReference type="Proteomes" id="UP000540919"/>
    </source>
</evidence>
<name>A0ABX2NAC5_9FIRM</name>
<organism evidence="5 6">
    <name type="scientific">Anaerococcus faecalis</name>
    <dbReference type="NCBI Taxonomy" id="2742993"/>
    <lineage>
        <taxon>Bacteria</taxon>
        <taxon>Bacillati</taxon>
        <taxon>Bacillota</taxon>
        <taxon>Tissierellia</taxon>
        <taxon>Tissierellales</taxon>
        <taxon>Peptoniphilaceae</taxon>
        <taxon>Anaerococcus</taxon>
    </lineage>
</organism>
<comment type="cofactor">
    <cofactor evidence="1">
        <name>pyridoxal 5'-phosphate</name>
        <dbReference type="ChEBI" id="CHEBI:597326"/>
    </cofactor>
</comment>
<dbReference type="InterPro" id="IPR036052">
    <property type="entry name" value="TrpB-like_PALP_sf"/>
</dbReference>
<feature type="domain" description="Tryptophan synthase beta chain-like PALP" evidence="4">
    <location>
        <begin position="2"/>
        <end position="294"/>
    </location>
</feature>
<evidence type="ECO:0000256" key="3">
    <source>
        <dbReference type="ARBA" id="ARBA00022898"/>
    </source>
</evidence>
<dbReference type="SUPFAM" id="SSF53686">
    <property type="entry name" value="Tryptophan synthase beta subunit-like PLP-dependent enzymes"/>
    <property type="match status" value="1"/>
</dbReference>
<keyword evidence="6" id="KW-1185">Reference proteome</keyword>
<keyword evidence="3" id="KW-0663">Pyridoxal phosphate</keyword>
<sequence length="308" mass="35246">MNTPIYKIEDKKNRIYIKRDDLFPYSFGGNKARKGMLFFKNIIYKKSDYVVTYGSSSSNHVRIISNKCAELKIPCLIISPLEADKQTYNKKMYDLFGAKVIFTKLDNVSKKIDETLNDLKNKGYYPYFIQGGGHGNIGTQAYVDCYKEIKEYEKNKNLNFDYIFHASGTGTTQAGLVCGSIINNDNNKIIGISIARMNPRGRNIVLKSVKDYLKERNINISDEIIEKKVIFTDKYINGGYGKYNQKIIETIKNAMINYGIPMDTTYVGKAFTGMFSYIGDNEIKDKNILFIHTGGTPLFFDDLEELYE</sequence>
<dbReference type="PIRSF" id="PIRSF006278">
    <property type="entry name" value="ACCD_DCysDesulf"/>
    <property type="match status" value="1"/>
</dbReference>
<dbReference type="EMBL" id="JABVBA010000005">
    <property type="protein sequence ID" value="NVF11534.1"/>
    <property type="molecule type" value="Genomic_DNA"/>
</dbReference>
<gene>
    <name evidence="5" type="ORF">HV819_05995</name>
</gene>
<dbReference type="PANTHER" id="PTHR43780">
    <property type="entry name" value="1-AMINOCYCLOPROPANE-1-CARBOXYLATE DEAMINASE-RELATED"/>
    <property type="match status" value="1"/>
</dbReference>
<protein>
    <submittedName>
        <fullName evidence="5">Pyridoxal-phosphate dependent enzyme</fullName>
    </submittedName>
</protein>